<feature type="signal peptide" evidence="1">
    <location>
        <begin position="1"/>
        <end position="19"/>
    </location>
</feature>
<name>A0A6A6IJJ2_9PLEO</name>
<dbReference type="EMBL" id="ML987194">
    <property type="protein sequence ID" value="KAF2250042.1"/>
    <property type="molecule type" value="Genomic_DNA"/>
</dbReference>
<dbReference type="OrthoDB" id="3682664at2759"/>
<dbReference type="AlphaFoldDB" id="A0A6A6IJJ2"/>
<sequence length="149" mass="15636">MRAIIVSVLAFAVAASALGRAVVVNNTPETFYLWSVGDETGKQVEVPPGDIWHEEFHKGSVNPGVAIKITKEEGGLSLGAPTQIFGYALDGDKVWYSLDAVNGEPFAGQRLELISSGGDIQWPEGVNTGNATKDTSSNEDVVFTVGGGA</sequence>
<dbReference type="Proteomes" id="UP000800094">
    <property type="component" value="Unassembled WGS sequence"/>
</dbReference>
<dbReference type="InterPro" id="IPR006771">
    <property type="entry name" value="CetA-like"/>
</dbReference>
<dbReference type="RefSeq" id="XP_033685046.1">
    <property type="nucleotide sequence ID" value="XM_033828831.1"/>
</dbReference>
<keyword evidence="1" id="KW-0732">Signal</keyword>
<evidence type="ECO:0000256" key="1">
    <source>
        <dbReference type="SAM" id="SignalP"/>
    </source>
</evidence>
<keyword evidence="3" id="KW-1185">Reference proteome</keyword>
<accession>A0A6A6IJJ2</accession>
<dbReference type="PANTHER" id="PTHR36195">
    <property type="entry name" value="DOMAIN PROTEIN, PUTATIVE (AFU_ORTHOLOGUE AFUA_5G01990)-RELATED-RELATED"/>
    <property type="match status" value="1"/>
</dbReference>
<dbReference type="GeneID" id="54582161"/>
<dbReference type="PANTHER" id="PTHR36195:SF4">
    <property type="entry name" value="DOMAIN PROTEIN, PUTATIVE (AFU_ORTHOLOGUE AFUA_5G01990)-RELATED"/>
    <property type="match status" value="1"/>
</dbReference>
<organism evidence="2 3">
    <name type="scientific">Trematosphaeria pertusa</name>
    <dbReference type="NCBI Taxonomy" id="390896"/>
    <lineage>
        <taxon>Eukaryota</taxon>
        <taxon>Fungi</taxon>
        <taxon>Dikarya</taxon>
        <taxon>Ascomycota</taxon>
        <taxon>Pezizomycotina</taxon>
        <taxon>Dothideomycetes</taxon>
        <taxon>Pleosporomycetidae</taxon>
        <taxon>Pleosporales</taxon>
        <taxon>Massarineae</taxon>
        <taxon>Trematosphaeriaceae</taxon>
        <taxon>Trematosphaeria</taxon>
    </lineage>
</organism>
<dbReference type="Pfam" id="PF04681">
    <property type="entry name" value="Bys1"/>
    <property type="match status" value="1"/>
</dbReference>
<gene>
    <name evidence="2" type="ORF">BU26DRAFT_518507</name>
</gene>
<evidence type="ECO:0008006" key="4">
    <source>
        <dbReference type="Google" id="ProtNLM"/>
    </source>
</evidence>
<proteinExistence type="predicted"/>
<evidence type="ECO:0000313" key="3">
    <source>
        <dbReference type="Proteomes" id="UP000800094"/>
    </source>
</evidence>
<feature type="chain" id="PRO_5025620553" description="BYS1 domain protein" evidence="1">
    <location>
        <begin position="20"/>
        <end position="149"/>
    </location>
</feature>
<evidence type="ECO:0000313" key="2">
    <source>
        <dbReference type="EMBL" id="KAF2250042.1"/>
    </source>
</evidence>
<reference evidence="2" key="1">
    <citation type="journal article" date="2020" name="Stud. Mycol.">
        <title>101 Dothideomycetes genomes: a test case for predicting lifestyles and emergence of pathogens.</title>
        <authorList>
            <person name="Haridas S."/>
            <person name="Albert R."/>
            <person name="Binder M."/>
            <person name="Bloem J."/>
            <person name="Labutti K."/>
            <person name="Salamov A."/>
            <person name="Andreopoulos B."/>
            <person name="Baker S."/>
            <person name="Barry K."/>
            <person name="Bills G."/>
            <person name="Bluhm B."/>
            <person name="Cannon C."/>
            <person name="Castanera R."/>
            <person name="Culley D."/>
            <person name="Daum C."/>
            <person name="Ezra D."/>
            <person name="Gonzalez J."/>
            <person name="Henrissat B."/>
            <person name="Kuo A."/>
            <person name="Liang C."/>
            <person name="Lipzen A."/>
            <person name="Lutzoni F."/>
            <person name="Magnuson J."/>
            <person name="Mondo S."/>
            <person name="Nolan M."/>
            <person name="Ohm R."/>
            <person name="Pangilinan J."/>
            <person name="Park H.-J."/>
            <person name="Ramirez L."/>
            <person name="Alfaro M."/>
            <person name="Sun H."/>
            <person name="Tritt A."/>
            <person name="Yoshinaga Y."/>
            <person name="Zwiers L.-H."/>
            <person name="Turgeon B."/>
            <person name="Goodwin S."/>
            <person name="Spatafora J."/>
            <person name="Crous P."/>
            <person name="Grigoriev I."/>
        </authorList>
    </citation>
    <scope>NUCLEOTIDE SEQUENCE</scope>
    <source>
        <strain evidence="2">CBS 122368</strain>
    </source>
</reference>
<protein>
    <recommendedName>
        <fullName evidence="4">BYS1 domain protein</fullName>
    </recommendedName>
</protein>